<dbReference type="Proteomes" id="UP001148018">
    <property type="component" value="Unassembled WGS sequence"/>
</dbReference>
<evidence type="ECO:0000313" key="4">
    <source>
        <dbReference type="Proteomes" id="UP001148018"/>
    </source>
</evidence>
<dbReference type="GO" id="GO:0016567">
    <property type="term" value="P:protein ubiquitination"/>
    <property type="evidence" value="ECO:0007669"/>
    <property type="project" value="TreeGrafter"/>
</dbReference>
<feature type="repeat" description="RCC1" evidence="2">
    <location>
        <begin position="1"/>
        <end position="51"/>
    </location>
</feature>
<dbReference type="GO" id="GO:0006511">
    <property type="term" value="P:ubiquitin-dependent protein catabolic process"/>
    <property type="evidence" value="ECO:0007669"/>
    <property type="project" value="TreeGrafter"/>
</dbReference>
<dbReference type="InterPro" id="IPR051709">
    <property type="entry name" value="Ub-ligase/GTPase-reg"/>
</dbReference>
<keyword evidence="1" id="KW-0677">Repeat</keyword>
<dbReference type="OrthoDB" id="8068875at2759"/>
<dbReference type="GO" id="GO:0061630">
    <property type="term" value="F:ubiquitin protein ligase activity"/>
    <property type="evidence" value="ECO:0007669"/>
    <property type="project" value="TreeGrafter"/>
</dbReference>
<comment type="caution">
    <text evidence="3">The sequence shown here is derived from an EMBL/GenBank/DDBJ whole genome shotgun (WGS) entry which is preliminary data.</text>
</comment>
<feature type="repeat" description="RCC1" evidence="2">
    <location>
        <begin position="52"/>
        <end position="124"/>
    </location>
</feature>
<accession>A0A9Q0IXA8</accession>
<gene>
    <name evidence="3" type="ORF">NHX12_018160</name>
</gene>
<reference evidence="3" key="1">
    <citation type="submission" date="2022-07" db="EMBL/GenBank/DDBJ databases">
        <title>Chromosome-level genome of Muraenolepis orangiensis.</title>
        <authorList>
            <person name="Kim J."/>
        </authorList>
    </citation>
    <scope>NUCLEOTIDE SEQUENCE</scope>
    <source>
        <strain evidence="3">KU_S4_2022</strain>
        <tissue evidence="3">Muscle</tissue>
    </source>
</reference>
<dbReference type="PANTHER" id="PTHR45622">
    <property type="entry name" value="UBIQUITIN-PROTEIN LIGASE E3A-RELATED"/>
    <property type="match status" value="1"/>
</dbReference>
<evidence type="ECO:0000256" key="1">
    <source>
        <dbReference type="ARBA" id="ARBA00022737"/>
    </source>
</evidence>
<dbReference type="PANTHER" id="PTHR45622:SF18">
    <property type="entry name" value="E3 UBIQUITIN-PROTEIN LIGASE HERC3-RELATED"/>
    <property type="match status" value="1"/>
</dbReference>
<dbReference type="PROSITE" id="PS50012">
    <property type="entry name" value="RCC1_3"/>
    <property type="match status" value="3"/>
</dbReference>
<evidence type="ECO:0000256" key="2">
    <source>
        <dbReference type="PROSITE-ProRule" id="PRU00235"/>
    </source>
</evidence>
<sequence length="414" mass="46038">MLCWGKAVSGQLGIGQVLSPMCEPRDSQAFGGKRLQEVASGGEHSLFLLWDGSVFTCGSDRCGQLGHFKPGPRQVEGQLFTCGQRGLGIGVASLLSPEPLDSLSGIPFVQVSAGGDHSFALSLSGAVFAWGKNSAGQLGLNDNQDRNLPCHVSPLNTEGRLHQLWRRTHRCPDQGQLGHDSNHYEPLLRRVLELMGSEVSQIACGSLSPILTHSLLSSREDFRVASVSRGVARIDCDSLNRWRKHLDHSPDSPVAKEITLLLSSMACWNGSFLDQSDDEHFKSTSKFPGIDLDFVRSLFQHLSVLPDFSLLQLATKILESQLILKLLCDPPDVEAMRIYLILADRVLDNWWCWLNGRTFARLVETYKSVVVYLLMHDKTGLQWSYLGTTLKLLDKLHKVNLKAQHLEYMCFYIP</sequence>
<dbReference type="Gene3D" id="2.130.10.30">
    <property type="entry name" value="Regulator of chromosome condensation 1/beta-lactamase-inhibitor protein II"/>
    <property type="match status" value="1"/>
</dbReference>
<dbReference type="AlphaFoldDB" id="A0A9Q0IXA8"/>
<name>A0A9Q0IXA8_9TELE</name>
<proteinExistence type="predicted"/>
<dbReference type="InterPro" id="IPR009091">
    <property type="entry name" value="RCC1/BLIP-II"/>
</dbReference>
<dbReference type="InterPro" id="IPR000408">
    <property type="entry name" value="Reg_chr_condens"/>
</dbReference>
<protein>
    <submittedName>
        <fullName evidence="3">Uncharacterized protein</fullName>
    </submittedName>
</protein>
<organism evidence="3 4">
    <name type="scientific">Muraenolepis orangiensis</name>
    <name type="common">Patagonian moray cod</name>
    <dbReference type="NCBI Taxonomy" id="630683"/>
    <lineage>
        <taxon>Eukaryota</taxon>
        <taxon>Metazoa</taxon>
        <taxon>Chordata</taxon>
        <taxon>Craniata</taxon>
        <taxon>Vertebrata</taxon>
        <taxon>Euteleostomi</taxon>
        <taxon>Actinopterygii</taxon>
        <taxon>Neopterygii</taxon>
        <taxon>Teleostei</taxon>
        <taxon>Neoteleostei</taxon>
        <taxon>Acanthomorphata</taxon>
        <taxon>Zeiogadaria</taxon>
        <taxon>Gadariae</taxon>
        <taxon>Gadiformes</taxon>
        <taxon>Muraenolepidoidei</taxon>
        <taxon>Muraenolepididae</taxon>
        <taxon>Muraenolepis</taxon>
    </lineage>
</organism>
<dbReference type="SUPFAM" id="SSF50985">
    <property type="entry name" value="RCC1/BLIP-II"/>
    <property type="match status" value="1"/>
</dbReference>
<evidence type="ECO:0000313" key="3">
    <source>
        <dbReference type="EMBL" id="KAJ3614589.1"/>
    </source>
</evidence>
<dbReference type="PROSITE" id="PS00626">
    <property type="entry name" value="RCC1_2"/>
    <property type="match status" value="2"/>
</dbReference>
<dbReference type="Pfam" id="PF13540">
    <property type="entry name" value="RCC1_2"/>
    <property type="match status" value="2"/>
</dbReference>
<dbReference type="EMBL" id="JANIIK010000034">
    <property type="protein sequence ID" value="KAJ3614589.1"/>
    <property type="molecule type" value="Genomic_DNA"/>
</dbReference>
<feature type="repeat" description="RCC1" evidence="2">
    <location>
        <begin position="125"/>
        <end position="215"/>
    </location>
</feature>
<keyword evidence="4" id="KW-1185">Reference proteome</keyword>
<dbReference type="GO" id="GO:0005737">
    <property type="term" value="C:cytoplasm"/>
    <property type="evidence" value="ECO:0007669"/>
    <property type="project" value="TreeGrafter"/>
</dbReference>